<evidence type="ECO:0000313" key="3">
    <source>
        <dbReference type="Proteomes" id="UP000554482"/>
    </source>
</evidence>
<name>A0A7J6V5W7_THATH</name>
<evidence type="ECO:0000313" key="2">
    <source>
        <dbReference type="EMBL" id="KAF5180088.1"/>
    </source>
</evidence>
<reference evidence="2 3" key="1">
    <citation type="submission" date="2020-06" db="EMBL/GenBank/DDBJ databases">
        <title>Transcriptomic and genomic resources for Thalictrum thalictroides and T. hernandezii: Facilitating candidate gene discovery in an emerging model plant lineage.</title>
        <authorList>
            <person name="Arias T."/>
            <person name="Riano-Pachon D.M."/>
            <person name="Di Stilio V.S."/>
        </authorList>
    </citation>
    <scope>NUCLEOTIDE SEQUENCE [LARGE SCALE GENOMIC DNA]</scope>
    <source>
        <strain evidence="3">cv. WT478/WT964</strain>
        <tissue evidence="2">Leaves</tissue>
    </source>
</reference>
<dbReference type="AlphaFoldDB" id="A0A7J6V5W7"/>
<comment type="caution">
    <text evidence="2">The sequence shown here is derived from an EMBL/GenBank/DDBJ whole genome shotgun (WGS) entry which is preliminary data.</text>
</comment>
<feature type="non-terminal residue" evidence="2">
    <location>
        <position position="90"/>
    </location>
</feature>
<feature type="transmembrane region" description="Helical" evidence="1">
    <location>
        <begin position="35"/>
        <end position="59"/>
    </location>
</feature>
<protein>
    <submittedName>
        <fullName evidence="2">Methylsterol monooxygenase 1-1-like</fullName>
    </submittedName>
</protein>
<gene>
    <name evidence="2" type="ORF">FRX31_030325</name>
</gene>
<dbReference type="Proteomes" id="UP000554482">
    <property type="component" value="Unassembled WGS sequence"/>
</dbReference>
<dbReference type="EMBL" id="JABWDY010037880">
    <property type="protein sequence ID" value="KAF5180088.1"/>
    <property type="molecule type" value="Genomic_DNA"/>
</dbReference>
<keyword evidence="1" id="KW-1133">Transmembrane helix</keyword>
<evidence type="ECO:0000256" key="1">
    <source>
        <dbReference type="SAM" id="Phobius"/>
    </source>
</evidence>
<accession>A0A7J6V5W7</accession>
<keyword evidence="3" id="KW-1185">Reference proteome</keyword>
<proteinExistence type="predicted"/>
<sequence>MLPYGTMQEAEIVLQRQLTYIEKLWFNYSATKSDYFLYAHNVLFVIVFYTLLPLPLALFEIMFSKSKYKLQPKVKVSFQEMFRCYKETVR</sequence>
<keyword evidence="2" id="KW-0503">Monooxygenase</keyword>
<keyword evidence="2" id="KW-0560">Oxidoreductase</keyword>
<dbReference type="OrthoDB" id="1351582at2759"/>
<organism evidence="2 3">
    <name type="scientific">Thalictrum thalictroides</name>
    <name type="common">Rue-anemone</name>
    <name type="synonym">Anemone thalictroides</name>
    <dbReference type="NCBI Taxonomy" id="46969"/>
    <lineage>
        <taxon>Eukaryota</taxon>
        <taxon>Viridiplantae</taxon>
        <taxon>Streptophyta</taxon>
        <taxon>Embryophyta</taxon>
        <taxon>Tracheophyta</taxon>
        <taxon>Spermatophyta</taxon>
        <taxon>Magnoliopsida</taxon>
        <taxon>Ranunculales</taxon>
        <taxon>Ranunculaceae</taxon>
        <taxon>Thalictroideae</taxon>
        <taxon>Thalictrum</taxon>
    </lineage>
</organism>
<dbReference type="GO" id="GO:0004497">
    <property type="term" value="F:monooxygenase activity"/>
    <property type="evidence" value="ECO:0007669"/>
    <property type="project" value="UniProtKB-KW"/>
</dbReference>
<keyword evidence="1" id="KW-0472">Membrane</keyword>
<keyword evidence="1" id="KW-0812">Transmembrane</keyword>